<dbReference type="InterPro" id="IPR029052">
    <property type="entry name" value="Metallo-depent_PP-like"/>
</dbReference>
<feature type="domain" description="SH3b" evidence="2">
    <location>
        <begin position="13"/>
        <end position="76"/>
    </location>
</feature>
<evidence type="ECO:0000259" key="2">
    <source>
        <dbReference type="Pfam" id="PF08460"/>
    </source>
</evidence>
<protein>
    <recommendedName>
        <fullName evidence="5">Calcineurin-like phosphoesterase domain-containing protein</fullName>
    </recommendedName>
</protein>
<dbReference type="Gene3D" id="3.60.21.10">
    <property type="match status" value="1"/>
</dbReference>
<sequence>MDITAAQNTPEGYSIAQSGSFRFNTTCKVREKPLMSDTGLTSYNDGQSVTYSGKEKRDGHFWLSFMGKGGVTFFVPYANLSTGIYFGTDSNAVDPIKIEDDQPTPMIGVDTGVPKLSGVIPESTLADYDFPMSGWVTMSEDGAQVRSKPTFFDNLTDERFPKDHTHKIRYVGKTAGSDRMWVKLGPSRYLPIGKLSTLGNVIKMSKGGRFEKAGYVTDQNSAQPWEQIWPYTKPIGGTKTDKEWHVIGDVGSPNTASWETANQPIKKEIPSTEFQPSSTELKALKTFNKQVTRNAPFDAVYIAYIADTHIDSYQTPASAEVLHSMMLMSDYAKKYGVDLMIHGGDLNDGAKPHDLSKIDIQLGVDAMKLGQRPYIILQGNHDDNSGYVRDQAGYQLDQLMTNEEAWRLRAGALNRPDNGNNAVYGTYNIPNSQVTIIVLDGFDQPDIETRRTTLGDGNVHFDSFRHGYSRYSDQQLNWLKNEALPHVPEGNKVLFLNHIALGGIKTWQNTWSKENQLSIDEYARNLFENNVVTNRPGFIENQQVLKDIINYQNATHNVIGYISGHTHQDNQALYHGIQFVTTTCAIADRGDGSEKNFNPQNSARNLTDLTSNAWSIFRISAHSGEVAQFRFGWKNDRYFLPGWHF</sequence>
<evidence type="ECO:0000313" key="3">
    <source>
        <dbReference type="EMBL" id="QHB53158.1"/>
    </source>
</evidence>
<gene>
    <name evidence="3" type="ORF">GQR93_13650</name>
</gene>
<dbReference type="AlphaFoldDB" id="A0A6P1E8P5"/>
<evidence type="ECO:0000313" key="4">
    <source>
        <dbReference type="Proteomes" id="UP000465035"/>
    </source>
</evidence>
<dbReference type="GO" id="GO:0016787">
    <property type="term" value="F:hydrolase activity"/>
    <property type="evidence" value="ECO:0007669"/>
    <property type="project" value="InterPro"/>
</dbReference>
<name>A0A6P1E8P5_LENHI</name>
<dbReference type="Gene3D" id="2.30.30.40">
    <property type="entry name" value="SH3 Domains"/>
    <property type="match status" value="1"/>
</dbReference>
<dbReference type="Proteomes" id="UP000465035">
    <property type="component" value="Chromosome"/>
</dbReference>
<evidence type="ECO:0008006" key="5">
    <source>
        <dbReference type="Google" id="ProtNLM"/>
    </source>
</evidence>
<dbReference type="SUPFAM" id="SSF56300">
    <property type="entry name" value="Metallo-dependent phosphatases"/>
    <property type="match status" value="1"/>
</dbReference>
<reference evidence="3 4" key="1">
    <citation type="submission" date="2019-12" db="EMBL/GenBank/DDBJ databases">
        <title>Lactobacillus hilgardii FLUB.</title>
        <authorList>
            <person name="Gustaw K."/>
        </authorList>
    </citation>
    <scope>NUCLEOTIDE SEQUENCE [LARGE SCALE GENOMIC DNA]</scope>
    <source>
        <strain evidence="3 4">FLUB</strain>
    </source>
</reference>
<organism evidence="3 4">
    <name type="scientific">Lentilactobacillus hilgardii</name>
    <name type="common">Lactobacillus hilgardii</name>
    <dbReference type="NCBI Taxonomy" id="1588"/>
    <lineage>
        <taxon>Bacteria</taxon>
        <taxon>Bacillati</taxon>
        <taxon>Bacillota</taxon>
        <taxon>Bacilli</taxon>
        <taxon>Lactobacillales</taxon>
        <taxon>Lactobacillaceae</taxon>
        <taxon>Lentilactobacillus</taxon>
    </lineage>
</organism>
<accession>A0A6P1E8P5</accession>
<feature type="domain" description="Calcineurin-like phosphoesterase" evidence="1">
    <location>
        <begin position="302"/>
        <end position="568"/>
    </location>
</feature>
<evidence type="ECO:0000259" key="1">
    <source>
        <dbReference type="Pfam" id="PF00149"/>
    </source>
</evidence>
<dbReference type="InterPro" id="IPR003646">
    <property type="entry name" value="SH3-like_bac-type"/>
</dbReference>
<dbReference type="Pfam" id="PF00149">
    <property type="entry name" value="Metallophos"/>
    <property type="match status" value="1"/>
</dbReference>
<dbReference type="Pfam" id="PF08460">
    <property type="entry name" value="SH3_5"/>
    <property type="match status" value="1"/>
</dbReference>
<dbReference type="EMBL" id="CP047121">
    <property type="protein sequence ID" value="QHB53158.1"/>
    <property type="molecule type" value="Genomic_DNA"/>
</dbReference>
<proteinExistence type="predicted"/>
<dbReference type="GeneID" id="69059420"/>
<dbReference type="InterPro" id="IPR004843">
    <property type="entry name" value="Calcineurin-like_PHP"/>
</dbReference>
<dbReference type="RefSeq" id="WP_003550626.1">
    <property type="nucleotide sequence ID" value="NZ_CABKOL010000106.1"/>
</dbReference>